<evidence type="ECO:0000256" key="12">
    <source>
        <dbReference type="RuleBase" id="RU000483"/>
    </source>
</evidence>
<evidence type="ECO:0000313" key="14">
    <source>
        <dbReference type="EMBL" id="SCX16199.1"/>
    </source>
</evidence>
<keyword evidence="10 11" id="KW-0066">ATP synthesis</keyword>
<feature type="signal peptide" evidence="13">
    <location>
        <begin position="1"/>
        <end position="25"/>
    </location>
</feature>
<dbReference type="InterPro" id="IPR045083">
    <property type="entry name" value="ATP_synth_F0_asu_bact/mt"/>
</dbReference>
<accession>A0A1G4W4N9</accession>
<comment type="function">
    <text evidence="11 12">Key component of the proton channel; it plays a direct role in the translocation of protons across the membrane.</text>
</comment>
<feature type="transmembrane region" description="Helical" evidence="11">
    <location>
        <begin position="309"/>
        <end position="330"/>
    </location>
</feature>
<evidence type="ECO:0000256" key="4">
    <source>
        <dbReference type="ARBA" id="ARBA00022547"/>
    </source>
</evidence>
<evidence type="ECO:0000313" key="15">
    <source>
        <dbReference type="Proteomes" id="UP000182124"/>
    </source>
</evidence>
<evidence type="ECO:0000256" key="6">
    <source>
        <dbReference type="ARBA" id="ARBA00022781"/>
    </source>
</evidence>
<dbReference type="Proteomes" id="UP000182124">
    <property type="component" value="Unassembled WGS sequence"/>
</dbReference>
<keyword evidence="6 11" id="KW-0375">Hydrogen ion transport</keyword>
<dbReference type="SUPFAM" id="SSF81336">
    <property type="entry name" value="F1F0 ATP synthase subunit A"/>
    <property type="match status" value="1"/>
</dbReference>
<feature type="transmembrane region" description="Helical" evidence="11">
    <location>
        <begin position="162"/>
        <end position="180"/>
    </location>
</feature>
<dbReference type="PRINTS" id="PR00123">
    <property type="entry name" value="ATPASEA"/>
</dbReference>
<dbReference type="HAMAP" id="MF_01393">
    <property type="entry name" value="ATP_synth_a_bact"/>
    <property type="match status" value="1"/>
</dbReference>
<proteinExistence type="inferred from homology"/>
<dbReference type="PANTHER" id="PTHR11410">
    <property type="entry name" value="ATP SYNTHASE SUBUNIT A"/>
    <property type="match status" value="1"/>
</dbReference>
<dbReference type="STRING" id="329186.SAMN02927925_02351"/>
<evidence type="ECO:0000256" key="10">
    <source>
        <dbReference type="ARBA" id="ARBA00023310"/>
    </source>
</evidence>
<name>A0A1G4W4N9_9FLAO</name>
<comment type="similarity">
    <text evidence="2 11 12">Belongs to the ATPase A chain family.</text>
</comment>
<keyword evidence="3 11" id="KW-0813">Transport</keyword>
<evidence type="ECO:0000256" key="8">
    <source>
        <dbReference type="ARBA" id="ARBA00023065"/>
    </source>
</evidence>
<dbReference type="Pfam" id="PF00119">
    <property type="entry name" value="ATP-synt_A"/>
    <property type="match status" value="1"/>
</dbReference>
<dbReference type="PANTHER" id="PTHR11410:SF0">
    <property type="entry name" value="ATP SYNTHASE SUBUNIT A"/>
    <property type="match status" value="1"/>
</dbReference>
<dbReference type="NCBIfam" id="TIGR01131">
    <property type="entry name" value="ATP_synt_6_or_A"/>
    <property type="match status" value="1"/>
</dbReference>
<reference evidence="14 15" key="1">
    <citation type="submission" date="2016-10" db="EMBL/GenBank/DDBJ databases">
        <authorList>
            <person name="de Groot N.N."/>
        </authorList>
    </citation>
    <scope>NUCLEOTIDE SEQUENCE [LARGE SCALE GENOMIC DNA]</scope>
    <source>
        <strain evidence="14 15">CGMCC 1.3801</strain>
    </source>
</reference>
<keyword evidence="7 11" id="KW-1133">Transmembrane helix</keyword>
<keyword evidence="4 11" id="KW-0138">CF(0)</keyword>
<dbReference type="InterPro" id="IPR000568">
    <property type="entry name" value="ATP_synth_F0_asu"/>
</dbReference>
<dbReference type="Gene3D" id="1.20.120.220">
    <property type="entry name" value="ATP synthase, F0 complex, subunit A"/>
    <property type="match status" value="1"/>
</dbReference>
<evidence type="ECO:0000256" key="5">
    <source>
        <dbReference type="ARBA" id="ARBA00022692"/>
    </source>
</evidence>
<feature type="transmembrane region" description="Helical" evidence="11">
    <location>
        <begin position="342"/>
        <end position="369"/>
    </location>
</feature>
<keyword evidence="5 11" id="KW-0812">Transmembrane</keyword>
<dbReference type="EMBL" id="FMTY01000006">
    <property type="protein sequence ID" value="SCX16199.1"/>
    <property type="molecule type" value="Genomic_DNA"/>
</dbReference>
<dbReference type="AlphaFoldDB" id="A0A1G4W4N9"/>
<evidence type="ECO:0000256" key="1">
    <source>
        <dbReference type="ARBA" id="ARBA00004141"/>
    </source>
</evidence>
<dbReference type="GO" id="GO:0046933">
    <property type="term" value="F:proton-transporting ATP synthase activity, rotational mechanism"/>
    <property type="evidence" value="ECO:0007669"/>
    <property type="project" value="UniProtKB-UniRule"/>
</dbReference>
<protein>
    <recommendedName>
        <fullName evidence="11 12">ATP synthase subunit a</fullName>
    </recommendedName>
    <alternativeName>
        <fullName evidence="11">ATP synthase F0 sector subunit a</fullName>
    </alternativeName>
    <alternativeName>
        <fullName evidence="11">F-ATPase subunit 6</fullName>
    </alternativeName>
</protein>
<gene>
    <name evidence="11" type="primary">atpB</name>
    <name evidence="14" type="ORF">SAMN02927925_02351</name>
</gene>
<evidence type="ECO:0000256" key="7">
    <source>
        <dbReference type="ARBA" id="ARBA00022989"/>
    </source>
</evidence>
<dbReference type="InterPro" id="IPR035908">
    <property type="entry name" value="F0_ATP_A_sf"/>
</dbReference>
<dbReference type="eggNOG" id="COG0356">
    <property type="taxonomic scope" value="Bacteria"/>
</dbReference>
<keyword evidence="8 11" id="KW-0406">Ion transport</keyword>
<dbReference type="CDD" id="cd00310">
    <property type="entry name" value="ATP-synt_Fo_a_6"/>
    <property type="match status" value="1"/>
</dbReference>
<feature type="transmembrane region" description="Helical" evidence="11">
    <location>
        <begin position="250"/>
        <end position="269"/>
    </location>
</feature>
<dbReference type="RefSeq" id="WP_023576188.1">
    <property type="nucleotide sequence ID" value="NZ_CBCSBQ010000010.1"/>
</dbReference>
<evidence type="ECO:0000256" key="13">
    <source>
        <dbReference type="SAM" id="SignalP"/>
    </source>
</evidence>
<keyword evidence="11" id="KW-1003">Cell membrane</keyword>
<evidence type="ECO:0000256" key="2">
    <source>
        <dbReference type="ARBA" id="ARBA00006810"/>
    </source>
</evidence>
<evidence type="ECO:0000256" key="3">
    <source>
        <dbReference type="ARBA" id="ARBA00022448"/>
    </source>
</evidence>
<sequence>MVISKKPLHFIVAALVALLPLVNFANPTTDTTAVHVEAAAVSEGQHHTEEAPKDLKTEIKEFINHHLMDSYDFHLFSYKDDAGAEQHIGFPLPVILIDNGLQVFLSSEFHHGEHAAESNGNYYRLHHGKIYKVANAEEQVAMDEHHHATNAKPLDFSITKNVFMIFVVGLIMFFLFTNLAKSYAKNGGIASGAGRIFEPIILYIRDDIAIPNIGKNYKKYMSYLLTIFFFIWFLNIFGLTPLGINVTGNIAITACLAILTYLITTFTANKNYWGHIFWMPGVPTPMKIILAPIELLGTIIKPFSLMIRLYANMVAGHVVLMSIIGLMFIFKNWLGSSLSFFLAFALSLLEILVAALQAYIFTMLSALYFGAANEEHHHDDHH</sequence>
<dbReference type="GO" id="GO:0005886">
    <property type="term" value="C:plasma membrane"/>
    <property type="evidence" value="ECO:0007669"/>
    <property type="project" value="UniProtKB-SubCell"/>
</dbReference>
<keyword evidence="9 11" id="KW-0472">Membrane</keyword>
<comment type="subcellular location">
    <subcellularLocation>
        <location evidence="11 12">Cell membrane</location>
        <topology evidence="11 12">Multi-pass membrane protein</topology>
    </subcellularLocation>
    <subcellularLocation>
        <location evidence="1">Membrane</location>
        <topology evidence="1">Multi-pass membrane protein</topology>
    </subcellularLocation>
</comment>
<dbReference type="GO" id="GO:0045259">
    <property type="term" value="C:proton-transporting ATP synthase complex"/>
    <property type="evidence" value="ECO:0007669"/>
    <property type="project" value="UniProtKB-KW"/>
</dbReference>
<evidence type="ECO:0000256" key="9">
    <source>
        <dbReference type="ARBA" id="ARBA00023136"/>
    </source>
</evidence>
<evidence type="ECO:0000256" key="11">
    <source>
        <dbReference type="HAMAP-Rule" id="MF_01393"/>
    </source>
</evidence>
<keyword evidence="13" id="KW-0732">Signal</keyword>
<feature type="chain" id="PRO_5010274107" description="ATP synthase subunit a" evidence="13">
    <location>
        <begin position="26"/>
        <end position="382"/>
    </location>
</feature>
<feature type="transmembrane region" description="Helical" evidence="11">
    <location>
        <begin position="223"/>
        <end position="244"/>
    </location>
</feature>
<organism evidence="14 15">
    <name type="scientific">Flavobacterium saliperosum</name>
    <dbReference type="NCBI Taxonomy" id="329186"/>
    <lineage>
        <taxon>Bacteria</taxon>
        <taxon>Pseudomonadati</taxon>
        <taxon>Bacteroidota</taxon>
        <taxon>Flavobacteriia</taxon>
        <taxon>Flavobacteriales</taxon>
        <taxon>Flavobacteriaceae</taxon>
        <taxon>Flavobacterium</taxon>
    </lineage>
</organism>